<comment type="similarity">
    <text evidence="1">Belongs to the peptidase C40 family.</text>
</comment>
<accession>A0ABY5W4A1</accession>
<dbReference type="EMBL" id="CP073720">
    <property type="protein sequence ID" value="UWP83834.1"/>
    <property type="molecule type" value="Genomic_DNA"/>
</dbReference>
<proteinExistence type="inferred from homology"/>
<evidence type="ECO:0000256" key="2">
    <source>
        <dbReference type="ARBA" id="ARBA00022670"/>
    </source>
</evidence>
<dbReference type="Proteomes" id="UP001059617">
    <property type="component" value="Chromosome"/>
</dbReference>
<dbReference type="Gene3D" id="3.90.1720.10">
    <property type="entry name" value="endopeptidase domain like (from Nostoc punctiforme)"/>
    <property type="match status" value="1"/>
</dbReference>
<feature type="chain" id="PRO_5046407798" evidence="6">
    <location>
        <begin position="34"/>
        <end position="322"/>
    </location>
</feature>
<dbReference type="Gene3D" id="6.10.250.3150">
    <property type="match status" value="1"/>
</dbReference>
<evidence type="ECO:0000313" key="9">
    <source>
        <dbReference type="Proteomes" id="UP001059617"/>
    </source>
</evidence>
<keyword evidence="5" id="KW-0175">Coiled coil</keyword>
<name>A0ABY5W4A1_9ACTN</name>
<protein>
    <submittedName>
        <fullName evidence="8">NlpC/P60 family protein</fullName>
    </submittedName>
</protein>
<dbReference type="InterPro" id="IPR006311">
    <property type="entry name" value="TAT_signal"/>
</dbReference>
<dbReference type="PROSITE" id="PS51318">
    <property type="entry name" value="TAT"/>
    <property type="match status" value="1"/>
</dbReference>
<keyword evidence="4" id="KW-0788">Thiol protease</keyword>
<feature type="domain" description="NlpC/P60" evidence="7">
    <location>
        <begin position="206"/>
        <end position="322"/>
    </location>
</feature>
<dbReference type="SUPFAM" id="SSF54001">
    <property type="entry name" value="Cysteine proteinases"/>
    <property type="match status" value="1"/>
</dbReference>
<evidence type="ECO:0000256" key="5">
    <source>
        <dbReference type="SAM" id="Coils"/>
    </source>
</evidence>
<evidence type="ECO:0000313" key="8">
    <source>
        <dbReference type="EMBL" id="UWP83834.1"/>
    </source>
</evidence>
<keyword evidence="6" id="KW-0732">Signal</keyword>
<dbReference type="PANTHER" id="PTHR47359:SF3">
    <property type="entry name" value="NLP_P60 DOMAIN-CONTAINING PROTEIN-RELATED"/>
    <property type="match status" value="1"/>
</dbReference>
<reference evidence="8" key="1">
    <citation type="submission" date="2021-04" db="EMBL/GenBank/DDBJ databases">
        <authorList>
            <person name="Hartkoorn R.C."/>
            <person name="Beaudoing E."/>
            <person name="Hot D."/>
        </authorList>
    </citation>
    <scope>NUCLEOTIDE SEQUENCE</scope>
    <source>
        <strain evidence="8">NRRL B-16292</strain>
    </source>
</reference>
<dbReference type="Pfam" id="PF00877">
    <property type="entry name" value="NLPC_P60"/>
    <property type="match status" value="1"/>
</dbReference>
<dbReference type="InterPro" id="IPR000064">
    <property type="entry name" value="NLP_P60_dom"/>
</dbReference>
<gene>
    <name evidence="8" type="ORF">Dfulv_06125</name>
</gene>
<dbReference type="PANTHER" id="PTHR47359">
    <property type="entry name" value="PEPTIDOGLYCAN DL-ENDOPEPTIDASE CWLO"/>
    <property type="match status" value="1"/>
</dbReference>
<evidence type="ECO:0000256" key="3">
    <source>
        <dbReference type="ARBA" id="ARBA00022801"/>
    </source>
</evidence>
<dbReference type="InterPro" id="IPR038765">
    <property type="entry name" value="Papain-like_cys_pep_sf"/>
</dbReference>
<reference evidence="8" key="2">
    <citation type="submission" date="2022-09" db="EMBL/GenBank/DDBJ databases">
        <title>Biosynthetic gene clusters of Dactylosporangioum fulvum.</title>
        <authorList>
            <person name="Caradec T."/>
        </authorList>
    </citation>
    <scope>NUCLEOTIDE SEQUENCE</scope>
    <source>
        <strain evidence="8">NRRL B-16292</strain>
    </source>
</reference>
<evidence type="ECO:0000256" key="6">
    <source>
        <dbReference type="SAM" id="SignalP"/>
    </source>
</evidence>
<keyword evidence="2" id="KW-0645">Protease</keyword>
<organism evidence="8 9">
    <name type="scientific">Dactylosporangium fulvum</name>
    <dbReference type="NCBI Taxonomy" id="53359"/>
    <lineage>
        <taxon>Bacteria</taxon>
        <taxon>Bacillati</taxon>
        <taxon>Actinomycetota</taxon>
        <taxon>Actinomycetes</taxon>
        <taxon>Micromonosporales</taxon>
        <taxon>Micromonosporaceae</taxon>
        <taxon>Dactylosporangium</taxon>
    </lineage>
</organism>
<evidence type="ECO:0000256" key="1">
    <source>
        <dbReference type="ARBA" id="ARBA00007074"/>
    </source>
</evidence>
<dbReference type="PROSITE" id="PS51935">
    <property type="entry name" value="NLPC_P60"/>
    <property type="match status" value="1"/>
</dbReference>
<dbReference type="InterPro" id="IPR051794">
    <property type="entry name" value="PG_Endopeptidase_C40"/>
</dbReference>
<keyword evidence="3" id="KW-0378">Hydrolase</keyword>
<keyword evidence="9" id="KW-1185">Reference proteome</keyword>
<evidence type="ECO:0000259" key="7">
    <source>
        <dbReference type="PROSITE" id="PS51935"/>
    </source>
</evidence>
<evidence type="ECO:0000256" key="4">
    <source>
        <dbReference type="ARBA" id="ARBA00022807"/>
    </source>
</evidence>
<feature type="signal peptide" evidence="6">
    <location>
        <begin position="1"/>
        <end position="33"/>
    </location>
</feature>
<sequence>MSTGHRARRSVLRTLLIGAVSLSVLAPATVAHADPTLAEIEAQLQKSGEELEATVEAWNQMNVALADSQAKVADLQTKLKPLEDAVAASAESVQSAAIHAFKTSGNLRNLSVVLNAGSSDTLVDQLSMLNEITRQQQKHIDDFRTAKTALEEQKKGYDETIAAQNAQKAEIEAKRKKIEKDMAQLDKLKQKVNKPATPKGPPPAVSGKAGIAVKFAYDQIGDPYKFGAAGPNAYDCSGLTMAAWKAAGVSLPHSAAQQWGVVAHISRGDLQPGDLVFYNNLGHVAIYEGGGKVIHAPTSGRTVTEASVDMGNKIYGYGRVKA</sequence>
<feature type="coiled-coil region" evidence="5">
    <location>
        <begin position="147"/>
        <end position="191"/>
    </location>
</feature>
<dbReference type="RefSeq" id="WP_259861639.1">
    <property type="nucleotide sequence ID" value="NZ_BAAAST010000019.1"/>
</dbReference>